<keyword evidence="4" id="KW-0732">Signal</keyword>
<organism evidence="5 6">
    <name type="scientific">Camellia sinensis var. sinensis</name>
    <name type="common">China tea</name>
    <dbReference type="NCBI Taxonomy" id="542762"/>
    <lineage>
        <taxon>Eukaryota</taxon>
        <taxon>Viridiplantae</taxon>
        <taxon>Streptophyta</taxon>
        <taxon>Embryophyta</taxon>
        <taxon>Tracheophyta</taxon>
        <taxon>Spermatophyta</taxon>
        <taxon>Magnoliopsida</taxon>
        <taxon>eudicotyledons</taxon>
        <taxon>Gunneridae</taxon>
        <taxon>Pentapetalae</taxon>
        <taxon>asterids</taxon>
        <taxon>Ericales</taxon>
        <taxon>Theaceae</taxon>
        <taxon>Camellia</taxon>
    </lineage>
</organism>
<comment type="caution">
    <text evidence="5">The sequence shown here is derived from an EMBL/GenBank/DDBJ whole genome shotgun (WGS) entry which is preliminary data.</text>
</comment>
<dbReference type="InterPro" id="IPR004265">
    <property type="entry name" value="Dirigent"/>
</dbReference>
<dbReference type="EMBL" id="SDRB02013649">
    <property type="protein sequence ID" value="THF94468.1"/>
    <property type="molecule type" value="Genomic_DNA"/>
</dbReference>
<dbReference type="Gene3D" id="2.40.480.10">
    <property type="entry name" value="Allene oxide cyclase-like"/>
    <property type="match status" value="1"/>
</dbReference>
<sequence length="191" mass="21166">MGKLVRTIVILFSMVMATAAVHGIAEDPKAVEKWFEKLTHLKQKLTKFHFYYHDILSGKNPTSVQVAGFNVSAKSPFLFGLINMFDDKLTLGPNITSKQLGRAQGIYGASSLEEVSNFITMNLVFTDEKYNGSTLALLGRDPVFDRYREMSIVGGTGFFRLAQGIATASTYSFNATPNSAVLEFHVIVIHY</sequence>
<comment type="subcellular location">
    <subcellularLocation>
        <location evidence="4">Secreted</location>
        <location evidence="4">Extracellular space</location>
        <location evidence="4">Apoplast</location>
    </subcellularLocation>
</comment>
<proteinExistence type="inferred from homology"/>
<feature type="signal peptide" evidence="4">
    <location>
        <begin position="1"/>
        <end position="20"/>
    </location>
</feature>
<comment type="function">
    <text evidence="4">Dirigent proteins impart stereoselectivity on the phenoxy radical-coupling reaction, yielding optically active lignans from two molecules of coniferyl alcohol in the biosynthesis of lignans, flavonolignans, and alkaloids and thus plays a central role in plant secondary metabolism.</text>
</comment>
<dbReference type="Pfam" id="PF03018">
    <property type="entry name" value="Dirigent"/>
    <property type="match status" value="1"/>
</dbReference>
<evidence type="ECO:0000256" key="4">
    <source>
        <dbReference type="RuleBase" id="RU363099"/>
    </source>
</evidence>
<dbReference type="Proteomes" id="UP000306102">
    <property type="component" value="Unassembled WGS sequence"/>
</dbReference>
<name>A0A4S4CXR1_CAMSN</name>
<accession>A0A4S4CXR1</accession>
<dbReference type="AlphaFoldDB" id="A0A4S4CXR1"/>
<gene>
    <name evidence="5" type="ORF">TEA_009476</name>
</gene>
<keyword evidence="6" id="KW-1185">Reference proteome</keyword>
<dbReference type="PANTHER" id="PTHR21495">
    <property type="entry name" value="NUCLEOPORIN-RELATED"/>
    <property type="match status" value="1"/>
</dbReference>
<keyword evidence="4" id="KW-0052">Apoplast</keyword>
<evidence type="ECO:0000256" key="1">
    <source>
        <dbReference type="ARBA" id="ARBA00010746"/>
    </source>
</evidence>
<keyword evidence="3 4" id="KW-0964">Secreted</keyword>
<evidence type="ECO:0000313" key="5">
    <source>
        <dbReference type="EMBL" id="THF94468.1"/>
    </source>
</evidence>
<reference evidence="5 6" key="1">
    <citation type="journal article" date="2018" name="Proc. Natl. Acad. Sci. U.S.A.">
        <title>Draft genome sequence of Camellia sinensis var. sinensis provides insights into the evolution of the tea genome and tea quality.</title>
        <authorList>
            <person name="Wei C."/>
            <person name="Yang H."/>
            <person name="Wang S."/>
            <person name="Zhao J."/>
            <person name="Liu C."/>
            <person name="Gao L."/>
            <person name="Xia E."/>
            <person name="Lu Y."/>
            <person name="Tai Y."/>
            <person name="She G."/>
            <person name="Sun J."/>
            <person name="Cao H."/>
            <person name="Tong W."/>
            <person name="Gao Q."/>
            <person name="Li Y."/>
            <person name="Deng W."/>
            <person name="Jiang X."/>
            <person name="Wang W."/>
            <person name="Chen Q."/>
            <person name="Zhang S."/>
            <person name="Li H."/>
            <person name="Wu J."/>
            <person name="Wang P."/>
            <person name="Li P."/>
            <person name="Shi C."/>
            <person name="Zheng F."/>
            <person name="Jian J."/>
            <person name="Huang B."/>
            <person name="Shan D."/>
            <person name="Shi M."/>
            <person name="Fang C."/>
            <person name="Yue Y."/>
            <person name="Li F."/>
            <person name="Li D."/>
            <person name="Wei S."/>
            <person name="Han B."/>
            <person name="Jiang C."/>
            <person name="Yin Y."/>
            <person name="Xia T."/>
            <person name="Zhang Z."/>
            <person name="Bennetzen J.L."/>
            <person name="Zhao S."/>
            <person name="Wan X."/>
        </authorList>
    </citation>
    <scope>NUCLEOTIDE SEQUENCE [LARGE SCALE GENOMIC DNA]</scope>
    <source>
        <strain evidence="6">cv. Shuchazao</strain>
        <tissue evidence="5">Leaf</tissue>
    </source>
</reference>
<feature type="chain" id="PRO_5021038423" description="Dirigent protein" evidence="4">
    <location>
        <begin position="21"/>
        <end position="191"/>
    </location>
</feature>
<comment type="similarity">
    <text evidence="1 4">Belongs to the plant dirigent protein family.</text>
</comment>
<dbReference type="InterPro" id="IPR044859">
    <property type="entry name" value="Allene_oxi_cyc_Dirigent"/>
</dbReference>
<dbReference type="GO" id="GO:0048046">
    <property type="term" value="C:apoplast"/>
    <property type="evidence" value="ECO:0007669"/>
    <property type="project" value="UniProtKB-SubCell"/>
</dbReference>
<evidence type="ECO:0000256" key="2">
    <source>
        <dbReference type="ARBA" id="ARBA00011738"/>
    </source>
</evidence>
<dbReference type="GO" id="GO:0009699">
    <property type="term" value="P:phenylpropanoid biosynthetic process"/>
    <property type="evidence" value="ECO:0007669"/>
    <property type="project" value="UniProtKB-ARBA"/>
</dbReference>
<comment type="subunit">
    <text evidence="2 4">Homodimer.</text>
</comment>
<evidence type="ECO:0000313" key="6">
    <source>
        <dbReference type="Proteomes" id="UP000306102"/>
    </source>
</evidence>
<dbReference type="STRING" id="542762.A0A4S4CXR1"/>
<protein>
    <recommendedName>
        <fullName evidence="4">Dirigent protein</fullName>
    </recommendedName>
</protein>
<evidence type="ECO:0000256" key="3">
    <source>
        <dbReference type="ARBA" id="ARBA00022525"/>
    </source>
</evidence>